<dbReference type="CDD" id="cd16377">
    <property type="entry name" value="23S_rRNA_IVP_like"/>
    <property type="match status" value="1"/>
</dbReference>
<dbReference type="NCBIfam" id="TIGR02436">
    <property type="entry name" value="four helix bundle protein"/>
    <property type="match status" value="1"/>
</dbReference>
<dbReference type="STRING" id="1805376.AUK05_02330"/>
<dbReference type="Pfam" id="PF05635">
    <property type="entry name" value="23S_rRNA_IVP"/>
    <property type="match status" value="1"/>
</dbReference>
<dbReference type="AlphaFoldDB" id="A0A1J5HRD4"/>
<evidence type="ECO:0008006" key="3">
    <source>
        <dbReference type="Google" id="ProtNLM"/>
    </source>
</evidence>
<dbReference type="EMBL" id="MNZO01000034">
    <property type="protein sequence ID" value="OIP86995.1"/>
    <property type="molecule type" value="Genomic_DNA"/>
</dbReference>
<accession>A0A1J5HRD4</accession>
<protein>
    <recommendedName>
        <fullName evidence="3">Four helix bundle protein</fullName>
    </recommendedName>
</protein>
<dbReference type="Gene3D" id="1.20.1440.60">
    <property type="entry name" value="23S rRNA-intervening sequence"/>
    <property type="match status" value="1"/>
</dbReference>
<dbReference type="SUPFAM" id="SSF158446">
    <property type="entry name" value="IVS-encoded protein-like"/>
    <property type="match status" value="1"/>
</dbReference>
<gene>
    <name evidence="1" type="ORF">AUK05_02330</name>
</gene>
<proteinExistence type="predicted"/>
<evidence type="ECO:0000313" key="2">
    <source>
        <dbReference type="Proteomes" id="UP000182344"/>
    </source>
</evidence>
<evidence type="ECO:0000313" key="1">
    <source>
        <dbReference type="EMBL" id="OIP86995.1"/>
    </source>
</evidence>
<dbReference type="InterPro" id="IPR036583">
    <property type="entry name" value="23S_rRNA_IVS_sf"/>
</dbReference>
<dbReference type="PANTHER" id="PTHR38471">
    <property type="entry name" value="FOUR HELIX BUNDLE PROTEIN"/>
    <property type="match status" value="1"/>
</dbReference>
<dbReference type="Proteomes" id="UP000182344">
    <property type="component" value="Unassembled WGS sequence"/>
</dbReference>
<dbReference type="InterPro" id="IPR012657">
    <property type="entry name" value="23S_rRNA-intervening_sequence"/>
</dbReference>
<organism evidence="1 2">
    <name type="scientific">Candidatus Shapirobacteria bacterium CG2_30_35_20</name>
    <dbReference type="NCBI Taxonomy" id="1805376"/>
    <lineage>
        <taxon>Bacteria</taxon>
        <taxon>Candidatus Shapironibacteriota</taxon>
    </lineage>
</organism>
<dbReference type="PANTHER" id="PTHR38471:SF2">
    <property type="entry name" value="FOUR HELIX BUNDLE PROTEIN"/>
    <property type="match status" value="1"/>
</dbReference>
<sequence>MISDFYDLNAWKEAHELVLMTYKILSKYPKEEKFGIVDQLRRAVTSISANIAEGFGRYSYKDRNHFNYQARGSAKEVQNFLLVSKNLKFISDTDFDLLWNQAKKADMIINGLIRSTDKLK</sequence>
<reference evidence="1 2" key="1">
    <citation type="journal article" date="2016" name="Environ. Microbiol.">
        <title>Genomic resolution of a cold subsurface aquifer community provides metabolic insights for novel microbes adapted to high CO concentrations.</title>
        <authorList>
            <person name="Probst A.J."/>
            <person name="Castelle C.J."/>
            <person name="Singh A."/>
            <person name="Brown C.T."/>
            <person name="Anantharaman K."/>
            <person name="Sharon I."/>
            <person name="Hug L.A."/>
            <person name="Burstein D."/>
            <person name="Emerson J.B."/>
            <person name="Thomas B.C."/>
            <person name="Banfield J.F."/>
        </authorList>
    </citation>
    <scope>NUCLEOTIDE SEQUENCE [LARGE SCALE GENOMIC DNA]</scope>
    <source>
        <strain evidence="1">CG2_30_35_20</strain>
    </source>
</reference>
<name>A0A1J5HRD4_9BACT</name>
<comment type="caution">
    <text evidence="1">The sequence shown here is derived from an EMBL/GenBank/DDBJ whole genome shotgun (WGS) entry which is preliminary data.</text>
</comment>